<dbReference type="EMBL" id="CM000761">
    <property type="protein sequence ID" value="OQU89665.1"/>
    <property type="molecule type" value="Genomic_DNA"/>
</dbReference>
<keyword evidence="1" id="KW-0472">Membrane</keyword>
<accession>A0A1W0W5R0</accession>
<dbReference type="Gramene" id="OQU89665">
    <property type="protein sequence ID" value="OQU89665"/>
    <property type="gene ID" value="SORBI_3002G239101"/>
</dbReference>
<proteinExistence type="predicted"/>
<sequence>MPRALDVDDLATGGGGVWPPWPVVLCVALAVVWVVSLLVLLLCCQGRSGEGEAGDEEAQPLDDLDAGLAVDPSIGGLRRRPRRGPWWATRALCKYA</sequence>
<evidence type="ECO:0000313" key="2">
    <source>
        <dbReference type="EMBL" id="OQU89665.1"/>
    </source>
</evidence>
<keyword evidence="1" id="KW-1133">Transmembrane helix</keyword>
<gene>
    <name evidence="2" type="ORF">SORBI_3002G239101</name>
</gene>
<keyword evidence="1" id="KW-0812">Transmembrane</keyword>
<evidence type="ECO:0000256" key="1">
    <source>
        <dbReference type="SAM" id="Phobius"/>
    </source>
</evidence>
<dbReference type="InParanoid" id="A0A1W0W5R0"/>
<dbReference type="AlphaFoldDB" id="A0A1W0W5R0"/>
<reference evidence="3" key="2">
    <citation type="journal article" date="2018" name="Plant J.">
        <title>The Sorghum bicolor reference genome: improved assembly, gene annotations, a transcriptome atlas, and signatures of genome organization.</title>
        <authorList>
            <person name="McCormick R.F."/>
            <person name="Truong S.K."/>
            <person name="Sreedasyam A."/>
            <person name="Jenkins J."/>
            <person name="Shu S."/>
            <person name="Sims D."/>
            <person name="Kennedy M."/>
            <person name="Amirebrahimi M."/>
            <person name="Weers B.D."/>
            <person name="McKinley B."/>
            <person name="Mattison A."/>
            <person name="Morishige D.T."/>
            <person name="Grimwood J."/>
            <person name="Schmutz J."/>
            <person name="Mullet J.E."/>
        </authorList>
    </citation>
    <scope>NUCLEOTIDE SEQUENCE [LARGE SCALE GENOMIC DNA]</scope>
    <source>
        <strain evidence="3">cv. BTx623</strain>
    </source>
</reference>
<protein>
    <submittedName>
        <fullName evidence="2">Uncharacterized protein</fullName>
    </submittedName>
</protein>
<reference evidence="2 3" key="1">
    <citation type="journal article" date="2009" name="Nature">
        <title>The Sorghum bicolor genome and the diversification of grasses.</title>
        <authorList>
            <person name="Paterson A.H."/>
            <person name="Bowers J.E."/>
            <person name="Bruggmann R."/>
            <person name="Dubchak I."/>
            <person name="Grimwood J."/>
            <person name="Gundlach H."/>
            <person name="Haberer G."/>
            <person name="Hellsten U."/>
            <person name="Mitros T."/>
            <person name="Poliakov A."/>
            <person name="Schmutz J."/>
            <person name="Spannagl M."/>
            <person name="Tang H."/>
            <person name="Wang X."/>
            <person name="Wicker T."/>
            <person name="Bharti A.K."/>
            <person name="Chapman J."/>
            <person name="Feltus F.A."/>
            <person name="Gowik U."/>
            <person name="Grigoriev I.V."/>
            <person name="Lyons E."/>
            <person name="Maher C.A."/>
            <person name="Martis M."/>
            <person name="Narechania A."/>
            <person name="Otillar R.P."/>
            <person name="Penning B.W."/>
            <person name="Salamov A.A."/>
            <person name="Wang Y."/>
            <person name="Zhang L."/>
            <person name="Carpita N.C."/>
            <person name="Freeling M."/>
            <person name="Gingle A.R."/>
            <person name="Hash C.T."/>
            <person name="Keller B."/>
            <person name="Klein P."/>
            <person name="Kresovich S."/>
            <person name="McCann M.C."/>
            <person name="Ming R."/>
            <person name="Peterson D.G."/>
            <person name="Mehboob-ur-Rahman"/>
            <person name="Ware D."/>
            <person name="Westhoff P."/>
            <person name="Mayer K.F."/>
            <person name="Messing J."/>
            <person name="Rokhsar D.S."/>
        </authorList>
    </citation>
    <scope>NUCLEOTIDE SEQUENCE [LARGE SCALE GENOMIC DNA]</scope>
    <source>
        <strain evidence="3">cv. BTx623</strain>
    </source>
</reference>
<feature type="transmembrane region" description="Helical" evidence="1">
    <location>
        <begin position="20"/>
        <end position="43"/>
    </location>
</feature>
<dbReference type="Proteomes" id="UP000000768">
    <property type="component" value="Chromosome 2"/>
</dbReference>
<name>A0A1W0W5R0_SORBI</name>
<evidence type="ECO:0000313" key="3">
    <source>
        <dbReference type="Proteomes" id="UP000000768"/>
    </source>
</evidence>
<keyword evidence="3" id="KW-1185">Reference proteome</keyword>
<organism evidence="2 3">
    <name type="scientific">Sorghum bicolor</name>
    <name type="common">Sorghum</name>
    <name type="synonym">Sorghum vulgare</name>
    <dbReference type="NCBI Taxonomy" id="4558"/>
    <lineage>
        <taxon>Eukaryota</taxon>
        <taxon>Viridiplantae</taxon>
        <taxon>Streptophyta</taxon>
        <taxon>Embryophyta</taxon>
        <taxon>Tracheophyta</taxon>
        <taxon>Spermatophyta</taxon>
        <taxon>Magnoliopsida</taxon>
        <taxon>Liliopsida</taxon>
        <taxon>Poales</taxon>
        <taxon>Poaceae</taxon>
        <taxon>PACMAD clade</taxon>
        <taxon>Panicoideae</taxon>
        <taxon>Andropogonodae</taxon>
        <taxon>Andropogoneae</taxon>
        <taxon>Sorghinae</taxon>
        <taxon>Sorghum</taxon>
    </lineage>
</organism>